<dbReference type="PANTHER" id="PTHR43657">
    <property type="entry name" value="TRYPTOPHAN RNA-BINDING ATTENUATOR PROTEIN-LIKE PROTEIN"/>
    <property type="match status" value="1"/>
</dbReference>
<sequence length="225" mass="24138">MEYEIDHRPSDSLLTVSLDAGEQIRAESGAMVSHTAGIEMETNATGGFLSSLRRSVMGGESFFQNTFTAREAGEVSFAPPLAGDIEHHPVDGTVYVQSGSYIAATPDIDVDTEFGGARTFFGSEGLFLLRCAGVGPLFMSSYGAIRPVDVRSSEPFVVDTGHIVAFEEGVDFTVRRVGGLKSTLTSGEGLVAEFTGEGRVWLQTRSTDAFLSWLIPKLPQRSSSQ</sequence>
<proteinExistence type="predicted"/>
<evidence type="ECO:0000313" key="2">
    <source>
        <dbReference type="Proteomes" id="UP001596099"/>
    </source>
</evidence>
<dbReference type="NCBIfam" id="TIGR00266">
    <property type="entry name" value="TIGR00266 family protein"/>
    <property type="match status" value="1"/>
</dbReference>
<dbReference type="InterPro" id="IPR002838">
    <property type="entry name" value="AIM24"/>
</dbReference>
<dbReference type="Gene3D" id="3.60.160.10">
    <property type="entry name" value="Mitochondrial biogenesis AIM24"/>
    <property type="match status" value="1"/>
</dbReference>
<dbReference type="RefSeq" id="WP_247416903.1">
    <property type="nucleotide sequence ID" value="NZ_JALLGW010000001.1"/>
</dbReference>
<evidence type="ECO:0000313" key="1">
    <source>
        <dbReference type="EMBL" id="MFC5972937.1"/>
    </source>
</evidence>
<dbReference type="EMBL" id="JBHSQH010000001">
    <property type="protein sequence ID" value="MFC5972937.1"/>
    <property type="molecule type" value="Genomic_DNA"/>
</dbReference>
<dbReference type="SUPFAM" id="SSF51219">
    <property type="entry name" value="TRAP-like"/>
    <property type="match status" value="1"/>
</dbReference>
<dbReference type="InterPro" id="IPR016031">
    <property type="entry name" value="Trp_RNA-bd_attenuator-like_dom"/>
</dbReference>
<dbReference type="Proteomes" id="UP001596099">
    <property type="component" value="Unassembled WGS sequence"/>
</dbReference>
<reference evidence="1 2" key="1">
    <citation type="journal article" date="2019" name="Int. J. Syst. Evol. Microbiol.">
        <title>The Global Catalogue of Microorganisms (GCM) 10K type strain sequencing project: providing services to taxonomists for standard genome sequencing and annotation.</title>
        <authorList>
            <consortium name="The Broad Institute Genomics Platform"/>
            <consortium name="The Broad Institute Genome Sequencing Center for Infectious Disease"/>
            <person name="Wu L."/>
            <person name="Ma J."/>
        </authorList>
    </citation>
    <scope>NUCLEOTIDE SEQUENCE [LARGE SCALE GENOMIC DNA]</scope>
    <source>
        <strain evidence="1 2">CGMCC 1.12543</strain>
    </source>
</reference>
<dbReference type="Pfam" id="PF01987">
    <property type="entry name" value="AIM24"/>
    <property type="match status" value="1"/>
</dbReference>
<organism evidence="1 2">
    <name type="scientific">Halomarina salina</name>
    <dbReference type="NCBI Taxonomy" id="1872699"/>
    <lineage>
        <taxon>Archaea</taxon>
        <taxon>Methanobacteriati</taxon>
        <taxon>Methanobacteriota</taxon>
        <taxon>Stenosarchaea group</taxon>
        <taxon>Halobacteria</taxon>
        <taxon>Halobacteriales</taxon>
        <taxon>Natronomonadaceae</taxon>
        <taxon>Halomarina</taxon>
    </lineage>
</organism>
<dbReference type="PANTHER" id="PTHR43657:SF1">
    <property type="entry name" value="ALTERED INHERITANCE OF MITOCHONDRIA PROTEIN 24, MITOCHONDRIAL"/>
    <property type="match status" value="1"/>
</dbReference>
<dbReference type="AlphaFoldDB" id="A0ABD5RQX3"/>
<comment type="caution">
    <text evidence="1">The sequence shown here is derived from an EMBL/GenBank/DDBJ whole genome shotgun (WGS) entry which is preliminary data.</text>
</comment>
<name>A0ABD5RQX3_9EURY</name>
<accession>A0ABD5RQX3</accession>
<keyword evidence="2" id="KW-1185">Reference proteome</keyword>
<dbReference type="InterPro" id="IPR036983">
    <property type="entry name" value="AIM24_sf"/>
</dbReference>
<gene>
    <name evidence="1" type="ORF">ACFPYI_16510</name>
</gene>
<protein>
    <submittedName>
        <fullName evidence="1">TIGR00266 family protein</fullName>
    </submittedName>
</protein>